<evidence type="ECO:0000313" key="2">
    <source>
        <dbReference type="Proteomes" id="UP000827986"/>
    </source>
</evidence>
<organism evidence="1 2">
    <name type="scientific">Mauremys mutica</name>
    <name type="common">yellowpond turtle</name>
    <dbReference type="NCBI Taxonomy" id="74926"/>
    <lineage>
        <taxon>Eukaryota</taxon>
        <taxon>Metazoa</taxon>
        <taxon>Chordata</taxon>
        <taxon>Craniata</taxon>
        <taxon>Vertebrata</taxon>
        <taxon>Euteleostomi</taxon>
        <taxon>Archelosauria</taxon>
        <taxon>Testudinata</taxon>
        <taxon>Testudines</taxon>
        <taxon>Cryptodira</taxon>
        <taxon>Durocryptodira</taxon>
        <taxon>Testudinoidea</taxon>
        <taxon>Geoemydidae</taxon>
        <taxon>Geoemydinae</taxon>
        <taxon>Mauremys</taxon>
    </lineage>
</organism>
<accession>A0A9D3XWH4</accession>
<sequence>MSGKCTLQYKGLLLQSTRQLQFPMKSVRVEATQHLARSGPKAACRLLNCRIHFQAFPFGLVEILPEVAARFTLLLCRCGDNSADQRCEIYDRIEACCCLMAQIDLT</sequence>
<proteinExistence type="predicted"/>
<dbReference type="EMBL" id="JAHDVG010000463">
    <property type="protein sequence ID" value="KAH1186623.1"/>
    <property type="molecule type" value="Genomic_DNA"/>
</dbReference>
<keyword evidence="2" id="KW-1185">Reference proteome</keyword>
<name>A0A9D3XWH4_9SAUR</name>
<protein>
    <submittedName>
        <fullName evidence="1">Uncharacterized protein</fullName>
    </submittedName>
</protein>
<reference evidence="1" key="1">
    <citation type="submission" date="2021-09" db="EMBL/GenBank/DDBJ databases">
        <title>The genome of Mauremys mutica provides insights into the evolution of semi-aquatic lifestyle.</title>
        <authorList>
            <person name="Gong S."/>
            <person name="Gao Y."/>
        </authorList>
    </citation>
    <scope>NUCLEOTIDE SEQUENCE</scope>
    <source>
        <strain evidence="1">MM-2020</strain>
        <tissue evidence="1">Muscle</tissue>
    </source>
</reference>
<dbReference type="AlphaFoldDB" id="A0A9D3XWH4"/>
<gene>
    <name evidence="1" type="ORF">KIL84_019372</name>
</gene>
<comment type="caution">
    <text evidence="1">The sequence shown here is derived from an EMBL/GenBank/DDBJ whole genome shotgun (WGS) entry which is preliminary data.</text>
</comment>
<evidence type="ECO:0000313" key="1">
    <source>
        <dbReference type="EMBL" id="KAH1186623.1"/>
    </source>
</evidence>
<dbReference type="Proteomes" id="UP000827986">
    <property type="component" value="Unassembled WGS sequence"/>
</dbReference>